<protein>
    <submittedName>
        <fullName evidence="6">Interferon-inducible GTPase-domain-containing protein</fullName>
    </submittedName>
</protein>
<dbReference type="PANTHER" id="PTHR32341:SF10">
    <property type="entry name" value="INTERFERON-INDUCIBLE GTPASE 5"/>
    <property type="match status" value="1"/>
</dbReference>
<evidence type="ECO:0000313" key="7">
    <source>
        <dbReference type="Proteomes" id="UP000719766"/>
    </source>
</evidence>
<name>A0A9P7ACV6_9AGAM</name>
<dbReference type="InterPro" id="IPR051515">
    <property type="entry name" value="IRG"/>
</dbReference>
<dbReference type="GO" id="GO:0016020">
    <property type="term" value="C:membrane"/>
    <property type="evidence" value="ECO:0007669"/>
    <property type="project" value="InterPro"/>
</dbReference>
<dbReference type="InterPro" id="IPR007743">
    <property type="entry name" value="Immunity-related_GTPase-like"/>
</dbReference>
<dbReference type="PROSITE" id="PS51716">
    <property type="entry name" value="G_IRG"/>
    <property type="match status" value="1"/>
</dbReference>
<dbReference type="GO" id="GO:0016787">
    <property type="term" value="F:hydrolase activity"/>
    <property type="evidence" value="ECO:0007669"/>
    <property type="project" value="UniProtKB-KW"/>
</dbReference>
<keyword evidence="2" id="KW-0547">Nucleotide-binding</keyword>
<dbReference type="InterPro" id="IPR030385">
    <property type="entry name" value="G_IRG_dom"/>
</dbReference>
<keyword evidence="4" id="KW-0342">GTP-binding</keyword>
<evidence type="ECO:0000256" key="4">
    <source>
        <dbReference type="ARBA" id="ARBA00023134"/>
    </source>
</evidence>
<dbReference type="EMBL" id="JABBWE010000087">
    <property type="protein sequence ID" value="KAG1786851.1"/>
    <property type="molecule type" value="Genomic_DNA"/>
</dbReference>
<accession>A0A9P7ACV6</accession>
<dbReference type="GO" id="GO:0005525">
    <property type="term" value="F:GTP binding"/>
    <property type="evidence" value="ECO:0007669"/>
    <property type="project" value="UniProtKB-KW"/>
</dbReference>
<sequence length="346" mass="39178">MVVPLMVPVVASAVSAVVSAGSATFAAIWPMHFARARQLEAEETARKMKTDLMEILIRVMLQNHLDELQHSAAEDSRRVEEARLAAEKKWFEGVRPECHPSEEDINRMKATYHYNPGFIHIAVVGSAGAGKSSFINAVRGLSTNHTMAAPAGIIETTRTVTRYPDPRPNSRTIWYDIPGSGTLEVPDWKYFNDMGLYIFDCIIVVIDNRFLDSDLAILRTCEQFKNIEAFLVRSKSDQHIKNMVSQKMGFDPWDPDSDMDDTTRSLFRLTRSQEHQRFIDETHQNVQINIEKGNLPPKNVYIVCNDAMHQTVCTGKIHPTKAIDETKLLDDVKEFTLKRLQLGCSN</sequence>
<feature type="domain" description="IRG-type G" evidence="5">
    <location>
        <begin position="117"/>
        <end position="312"/>
    </location>
</feature>
<reference evidence="6" key="1">
    <citation type="journal article" date="2020" name="New Phytol.">
        <title>Comparative genomics reveals dynamic genome evolution in host specialist ectomycorrhizal fungi.</title>
        <authorList>
            <person name="Lofgren L.A."/>
            <person name="Nguyen N.H."/>
            <person name="Vilgalys R."/>
            <person name="Ruytinx J."/>
            <person name="Liao H.L."/>
            <person name="Branco S."/>
            <person name="Kuo A."/>
            <person name="LaButti K."/>
            <person name="Lipzen A."/>
            <person name="Andreopoulos W."/>
            <person name="Pangilinan J."/>
            <person name="Riley R."/>
            <person name="Hundley H."/>
            <person name="Na H."/>
            <person name="Barry K."/>
            <person name="Grigoriev I.V."/>
            <person name="Stajich J.E."/>
            <person name="Kennedy P.G."/>
        </authorList>
    </citation>
    <scope>NUCLEOTIDE SEQUENCE</scope>
    <source>
        <strain evidence="6">S12</strain>
    </source>
</reference>
<dbReference type="RefSeq" id="XP_041154252.1">
    <property type="nucleotide sequence ID" value="XM_041295866.1"/>
</dbReference>
<dbReference type="AlphaFoldDB" id="A0A9P7ACV6"/>
<evidence type="ECO:0000256" key="3">
    <source>
        <dbReference type="ARBA" id="ARBA00022801"/>
    </source>
</evidence>
<dbReference type="PANTHER" id="PTHR32341">
    <property type="entry name" value="INTERFERON-INDUCIBLE GTPASE"/>
    <property type="match status" value="1"/>
</dbReference>
<organism evidence="6 7">
    <name type="scientific">Suillus plorans</name>
    <dbReference type="NCBI Taxonomy" id="116603"/>
    <lineage>
        <taxon>Eukaryota</taxon>
        <taxon>Fungi</taxon>
        <taxon>Dikarya</taxon>
        <taxon>Basidiomycota</taxon>
        <taxon>Agaricomycotina</taxon>
        <taxon>Agaricomycetes</taxon>
        <taxon>Agaricomycetidae</taxon>
        <taxon>Boletales</taxon>
        <taxon>Suillineae</taxon>
        <taxon>Suillaceae</taxon>
        <taxon>Suillus</taxon>
    </lineage>
</organism>
<dbReference type="Gene3D" id="3.40.50.300">
    <property type="entry name" value="P-loop containing nucleotide triphosphate hydrolases"/>
    <property type="match status" value="1"/>
</dbReference>
<keyword evidence="7" id="KW-1185">Reference proteome</keyword>
<evidence type="ECO:0000313" key="6">
    <source>
        <dbReference type="EMBL" id="KAG1786851.1"/>
    </source>
</evidence>
<dbReference type="OrthoDB" id="422720at2759"/>
<comment type="similarity">
    <text evidence="1">Belongs to the TRAFAC class dynamin-like GTPase superfamily. IRG family.</text>
</comment>
<evidence type="ECO:0000256" key="1">
    <source>
        <dbReference type="ARBA" id="ARBA00005429"/>
    </source>
</evidence>
<dbReference type="SUPFAM" id="SSF52540">
    <property type="entry name" value="P-loop containing nucleoside triphosphate hydrolases"/>
    <property type="match status" value="1"/>
</dbReference>
<dbReference type="Pfam" id="PF05049">
    <property type="entry name" value="IIGP"/>
    <property type="match status" value="1"/>
</dbReference>
<evidence type="ECO:0000256" key="2">
    <source>
        <dbReference type="ARBA" id="ARBA00022741"/>
    </source>
</evidence>
<gene>
    <name evidence="6" type="ORF">HD556DRAFT_1010926</name>
</gene>
<keyword evidence="3" id="KW-0378">Hydrolase</keyword>
<comment type="caution">
    <text evidence="6">The sequence shown here is derived from an EMBL/GenBank/DDBJ whole genome shotgun (WGS) entry which is preliminary data.</text>
</comment>
<dbReference type="Proteomes" id="UP000719766">
    <property type="component" value="Unassembled WGS sequence"/>
</dbReference>
<proteinExistence type="inferred from homology"/>
<dbReference type="InterPro" id="IPR027417">
    <property type="entry name" value="P-loop_NTPase"/>
</dbReference>
<dbReference type="GeneID" id="64589630"/>
<evidence type="ECO:0000259" key="5">
    <source>
        <dbReference type="PROSITE" id="PS51716"/>
    </source>
</evidence>